<dbReference type="STRING" id="45286.A0A109UYD1"/>
<evidence type="ECO:0000256" key="4">
    <source>
        <dbReference type="ARBA" id="ARBA00022679"/>
    </source>
</evidence>
<dbReference type="GO" id="GO:0019303">
    <property type="term" value="P:D-ribose catabolic process"/>
    <property type="evidence" value="ECO:0007669"/>
    <property type="project" value="UniProtKB-UniRule"/>
</dbReference>
<evidence type="ECO:0000256" key="10">
    <source>
        <dbReference type="ARBA" id="ARBA00022958"/>
    </source>
</evidence>
<feature type="binding site" evidence="12">
    <location>
        <position position="284"/>
    </location>
    <ligand>
        <name>substrate</name>
    </ligand>
</feature>
<keyword evidence="9 12" id="KW-0460">Magnesium</keyword>
<comment type="subcellular location">
    <subcellularLocation>
        <location evidence="12">Cytoplasm</location>
    </subcellularLocation>
    <subcellularLocation>
        <location evidence="12">Nucleus</location>
    </subcellularLocation>
</comment>
<feature type="domain" description="Carbohydrate kinase PfkB" evidence="13">
    <location>
        <begin position="3"/>
        <end position="326"/>
    </location>
</feature>
<dbReference type="GO" id="GO:0005737">
    <property type="term" value="C:cytoplasm"/>
    <property type="evidence" value="ECO:0007669"/>
    <property type="project" value="UniProtKB-SubCell"/>
</dbReference>
<evidence type="ECO:0000256" key="2">
    <source>
        <dbReference type="ARBA" id="ARBA00012035"/>
    </source>
</evidence>
<comment type="pathway">
    <text evidence="12">Carbohydrate metabolism; D-ribose degradation; D-ribose 5-phosphate from beta-D-ribopyranose: step 2/2.</text>
</comment>
<feature type="binding site" evidence="12">
    <location>
        <position position="317"/>
    </location>
    <ligand>
        <name>K(+)</name>
        <dbReference type="ChEBI" id="CHEBI:29103"/>
    </ligand>
</feature>
<evidence type="ECO:0000256" key="5">
    <source>
        <dbReference type="ARBA" id="ARBA00022723"/>
    </source>
</evidence>
<dbReference type="GeneID" id="28722792"/>
<feature type="binding site" evidence="12">
    <location>
        <begin position="249"/>
        <end position="254"/>
    </location>
    <ligand>
        <name>ATP</name>
        <dbReference type="ChEBI" id="CHEBI:30616"/>
    </ligand>
</feature>
<evidence type="ECO:0000256" key="7">
    <source>
        <dbReference type="ARBA" id="ARBA00022777"/>
    </source>
</evidence>
<dbReference type="PROSITE" id="PS00584">
    <property type="entry name" value="PFKB_KINASES_2"/>
    <property type="match status" value="1"/>
</dbReference>
<feature type="binding site" evidence="12">
    <location>
        <position position="193"/>
    </location>
    <ligand>
        <name>ATP</name>
        <dbReference type="ChEBI" id="CHEBI:30616"/>
    </ligand>
</feature>
<dbReference type="OrthoDB" id="415590at2759"/>
<dbReference type="InterPro" id="IPR029056">
    <property type="entry name" value="Ribokinase-like"/>
</dbReference>
<comment type="similarity">
    <text evidence="12">Belongs to the carbohydrate kinase PfkB family. Ribokinase subfamily.</text>
</comment>
<keyword evidence="5 12" id="KW-0479">Metal-binding</keyword>
<evidence type="ECO:0000256" key="8">
    <source>
        <dbReference type="ARBA" id="ARBA00022840"/>
    </source>
</evidence>
<evidence type="ECO:0000313" key="15">
    <source>
        <dbReference type="Proteomes" id="UP000243052"/>
    </source>
</evidence>
<evidence type="ECO:0000256" key="1">
    <source>
        <dbReference type="ARBA" id="ARBA00005380"/>
    </source>
</evidence>
<keyword evidence="4 12" id="KW-0808">Transferase</keyword>
<organism evidence="14 15">
    <name type="scientific">Eremothecium sinecaudum</name>
    <dbReference type="NCBI Taxonomy" id="45286"/>
    <lineage>
        <taxon>Eukaryota</taxon>
        <taxon>Fungi</taxon>
        <taxon>Dikarya</taxon>
        <taxon>Ascomycota</taxon>
        <taxon>Saccharomycotina</taxon>
        <taxon>Saccharomycetes</taxon>
        <taxon>Saccharomycetales</taxon>
        <taxon>Saccharomycetaceae</taxon>
        <taxon>Eremothecium</taxon>
    </lineage>
</organism>
<dbReference type="GO" id="GO:0046872">
    <property type="term" value="F:metal ion binding"/>
    <property type="evidence" value="ECO:0007669"/>
    <property type="project" value="UniProtKB-KW"/>
</dbReference>
<dbReference type="EC" id="2.7.1.15" evidence="2 12"/>
<keyword evidence="15" id="KW-1185">Reference proteome</keyword>
<gene>
    <name evidence="12" type="primary">RBK1</name>
    <name evidence="14" type="ORF">AW171_hschr31427</name>
</gene>
<dbReference type="Proteomes" id="UP000243052">
    <property type="component" value="Chromosome iii"/>
</dbReference>
<dbReference type="PANTHER" id="PTHR10584:SF166">
    <property type="entry name" value="RIBOKINASE"/>
    <property type="match status" value="1"/>
</dbReference>
<keyword evidence="10 12" id="KW-0630">Potassium</keyword>
<dbReference type="UniPathway" id="UPA00916">
    <property type="reaction ID" value="UER00889"/>
</dbReference>
<dbReference type="SUPFAM" id="SSF53613">
    <property type="entry name" value="Ribokinase-like"/>
    <property type="match status" value="1"/>
</dbReference>
<dbReference type="PANTHER" id="PTHR10584">
    <property type="entry name" value="SUGAR KINASE"/>
    <property type="match status" value="1"/>
</dbReference>
<keyword evidence="11 12" id="KW-0119">Carbohydrate metabolism</keyword>
<feature type="active site" description="Proton acceptor" evidence="12">
    <location>
        <position position="284"/>
    </location>
</feature>
<dbReference type="InterPro" id="IPR011611">
    <property type="entry name" value="PfkB_dom"/>
</dbReference>
<accession>A0A109UYD1</accession>
<comment type="similarity">
    <text evidence="1">Belongs to the carbohydrate kinase pfkB family.</text>
</comment>
<feature type="binding site" evidence="12">
    <location>
        <position position="314"/>
    </location>
    <ligand>
        <name>K(+)</name>
        <dbReference type="ChEBI" id="CHEBI:29103"/>
    </ligand>
</feature>
<evidence type="ECO:0000256" key="3">
    <source>
        <dbReference type="ARBA" id="ARBA00016943"/>
    </source>
</evidence>
<dbReference type="CDD" id="cd01174">
    <property type="entry name" value="ribokinase"/>
    <property type="match status" value="1"/>
</dbReference>
<feature type="binding site" evidence="12">
    <location>
        <begin position="38"/>
        <end position="42"/>
    </location>
    <ligand>
        <name>substrate</name>
    </ligand>
</feature>
<dbReference type="EMBL" id="CP014243">
    <property type="protein sequence ID" value="AMD19587.1"/>
    <property type="molecule type" value="Genomic_DNA"/>
</dbReference>
<proteinExistence type="inferred from homology"/>
<name>A0A109UYD1_9SACH</name>
<sequence length="335" mass="36374">MAVIVIGSLNYDMVTFTGRSPKPGETIRGKGFETHGGGKGLNQALATNKLLPKSHTGIVKMVGNIGKDSFAAELLGIAESYGLDTTHIKVNEDQHTGIATIIVDESTCQNCIIVSSGANDLTVLDPDRLEEVFSAESKDEIEYVILQNEIPDPSGILSWLKENRPNKVLVYNPSPFVALEKKRWLDVDILILNEVEAIHLISSLYKEDEVQAYRNSIQEDAVKGYRKVLSDLTEMKLINQRQCGTIIITLGALGVLFSSKQSQLVQHIAAVPVKEVVDTTGAGDTFLGGVISQLYLGSDLVKALEFAVNASSIAITRKGASSSIPTYVEVREIMN</sequence>
<feature type="binding site" evidence="12">
    <location>
        <begin position="10"/>
        <end position="12"/>
    </location>
    <ligand>
        <name>substrate</name>
    </ligand>
</feature>
<comment type="catalytic activity">
    <reaction evidence="12">
        <text>D-ribose + ATP = D-ribose 5-phosphate + ADP + H(+)</text>
        <dbReference type="Rhea" id="RHEA:13697"/>
        <dbReference type="ChEBI" id="CHEBI:15378"/>
        <dbReference type="ChEBI" id="CHEBI:30616"/>
        <dbReference type="ChEBI" id="CHEBI:47013"/>
        <dbReference type="ChEBI" id="CHEBI:78346"/>
        <dbReference type="ChEBI" id="CHEBI:456216"/>
        <dbReference type="EC" id="2.7.1.15"/>
    </reaction>
</comment>
<feature type="binding site" evidence="12">
    <location>
        <begin position="283"/>
        <end position="284"/>
    </location>
    <ligand>
        <name>ATP</name>
        <dbReference type="ChEBI" id="CHEBI:30616"/>
    </ligand>
</feature>
<dbReference type="GO" id="GO:0004747">
    <property type="term" value="F:ribokinase activity"/>
    <property type="evidence" value="ECO:0007669"/>
    <property type="project" value="UniProtKB-UniRule"/>
</dbReference>
<keyword evidence="12" id="KW-0963">Cytoplasm</keyword>
<evidence type="ECO:0000256" key="12">
    <source>
        <dbReference type="HAMAP-Rule" id="MF_03215"/>
    </source>
</evidence>
<evidence type="ECO:0000256" key="6">
    <source>
        <dbReference type="ARBA" id="ARBA00022741"/>
    </source>
</evidence>
<evidence type="ECO:0000256" key="11">
    <source>
        <dbReference type="ARBA" id="ARBA00023277"/>
    </source>
</evidence>
<feature type="binding site" evidence="12">
    <location>
        <position position="319"/>
    </location>
    <ligand>
        <name>K(+)</name>
        <dbReference type="ChEBI" id="CHEBI:29103"/>
    </ligand>
</feature>
<dbReference type="InterPro" id="IPR002139">
    <property type="entry name" value="Ribo/fructo_kinase"/>
</dbReference>
<keyword evidence="6 12" id="KW-0547">Nucleotide-binding</keyword>
<dbReference type="GO" id="GO:0005634">
    <property type="term" value="C:nucleus"/>
    <property type="evidence" value="ECO:0007669"/>
    <property type="project" value="UniProtKB-SubCell"/>
</dbReference>
<protein>
    <recommendedName>
        <fullName evidence="3 12">Ribokinase</fullName>
        <shortName evidence="12">RK</shortName>
        <ecNumber evidence="2 12">2.7.1.15</ecNumber>
    </recommendedName>
</protein>
<comment type="subunit">
    <text evidence="12">Homodimer.</text>
</comment>
<reference evidence="14 15" key="1">
    <citation type="submission" date="2016-01" db="EMBL/GenBank/DDBJ databases">
        <title>Genome sequence of the yeast Holleya sinecauda.</title>
        <authorList>
            <person name="Dietrich F.S."/>
        </authorList>
    </citation>
    <scope>NUCLEOTIDE SEQUENCE [LARGE SCALE GENOMIC DNA]</scope>
    <source>
        <strain evidence="14 15">ATCC 58844</strain>
    </source>
</reference>
<evidence type="ECO:0000256" key="9">
    <source>
        <dbReference type="ARBA" id="ARBA00022842"/>
    </source>
</evidence>
<keyword evidence="12" id="KW-0539">Nucleus</keyword>
<dbReference type="PRINTS" id="PR00990">
    <property type="entry name" value="RIBOKINASE"/>
</dbReference>
<comment type="activity regulation">
    <text evidence="12">Activated by a monovalent cation that binds near, but not in, the active site. The most likely occupant of the site in vivo is potassium. Ion binding induces a conformational change that may alter substrate affinity.</text>
</comment>
<evidence type="ECO:0000259" key="13">
    <source>
        <dbReference type="Pfam" id="PF00294"/>
    </source>
</evidence>
<feature type="binding site" evidence="12">
    <location>
        <position position="278"/>
    </location>
    <ligand>
        <name>K(+)</name>
        <dbReference type="ChEBI" id="CHEBI:29103"/>
    </ligand>
</feature>
<comment type="cofactor">
    <cofactor evidence="12">
        <name>Mg(2+)</name>
        <dbReference type="ChEBI" id="CHEBI:18420"/>
    </cofactor>
    <text evidence="12">Requires a divalent cation, most likely magnesium in vivo, as an electrophilic catalyst to aid phosphoryl group transfer. It is the chelate of the metal and the nucleotide that is the actual substrate.</text>
</comment>
<dbReference type="RefSeq" id="XP_017986583.1">
    <property type="nucleotide sequence ID" value="XM_018131529.1"/>
</dbReference>
<comment type="caution">
    <text evidence="12">Lacks conserved residue(s) required for the propagation of feature annotation.</text>
</comment>
<dbReference type="InterPro" id="IPR011877">
    <property type="entry name" value="Ribokinase"/>
</dbReference>
<comment type="function">
    <text evidence="12">Catalyzes the phosphorylation of ribose at O-5 in a reaction requiring ATP and magnesium. The resulting D-ribose-5-phosphate can then be used either for sythesis of nucleotides, histidine, and tryptophan, or as a component of the pentose phosphate pathway.</text>
</comment>
<dbReference type="InterPro" id="IPR002173">
    <property type="entry name" value="Carboh/pur_kinase_PfkB_CS"/>
</dbReference>
<dbReference type="GO" id="GO:0005524">
    <property type="term" value="F:ATP binding"/>
    <property type="evidence" value="ECO:0007669"/>
    <property type="project" value="UniProtKB-UniRule"/>
</dbReference>
<feature type="binding site" evidence="12">
    <location>
        <position position="323"/>
    </location>
    <ligand>
        <name>K(+)</name>
        <dbReference type="ChEBI" id="CHEBI:29103"/>
    </ligand>
</feature>
<keyword evidence="8 12" id="KW-0067">ATP-binding</keyword>
<dbReference type="AlphaFoldDB" id="A0A109UYD1"/>
<dbReference type="Gene3D" id="3.40.1190.20">
    <property type="match status" value="1"/>
</dbReference>
<evidence type="ECO:0000313" key="14">
    <source>
        <dbReference type="EMBL" id="AMD19587.1"/>
    </source>
</evidence>
<keyword evidence="7 12" id="KW-0418">Kinase</keyword>
<feature type="binding site" evidence="12">
    <location>
        <position position="280"/>
    </location>
    <ligand>
        <name>K(+)</name>
        <dbReference type="ChEBI" id="CHEBI:29103"/>
    </ligand>
</feature>
<dbReference type="HAMAP" id="MF_01987">
    <property type="entry name" value="Ribokinase"/>
    <property type="match status" value="1"/>
</dbReference>
<feature type="binding site" evidence="12">
    <location>
        <position position="149"/>
    </location>
    <ligand>
        <name>substrate</name>
    </ligand>
</feature>
<dbReference type="Pfam" id="PF00294">
    <property type="entry name" value="PfkB"/>
    <property type="match status" value="1"/>
</dbReference>